<organism evidence="2 3">
    <name type="scientific">Christiangramia crocea</name>
    <dbReference type="NCBI Taxonomy" id="2904124"/>
    <lineage>
        <taxon>Bacteria</taxon>
        <taxon>Pseudomonadati</taxon>
        <taxon>Bacteroidota</taxon>
        <taxon>Flavobacteriia</taxon>
        <taxon>Flavobacteriales</taxon>
        <taxon>Flavobacteriaceae</taxon>
        <taxon>Christiangramia</taxon>
    </lineage>
</organism>
<feature type="transmembrane region" description="Helical" evidence="1">
    <location>
        <begin position="139"/>
        <end position="157"/>
    </location>
</feature>
<reference evidence="2" key="1">
    <citation type="submission" date="2021-12" db="EMBL/GenBank/DDBJ databases">
        <title>Description of Gramella crocea sp. nov., a new bacterium isolated from activated sludge.</title>
        <authorList>
            <person name="Zhang X."/>
        </authorList>
    </citation>
    <scope>NUCLEOTIDE SEQUENCE</scope>
    <source>
        <strain evidence="2">YB25</strain>
    </source>
</reference>
<keyword evidence="1" id="KW-1133">Transmembrane helix</keyword>
<dbReference type="Proteomes" id="UP001139344">
    <property type="component" value="Unassembled WGS sequence"/>
</dbReference>
<protein>
    <submittedName>
        <fullName evidence="2">Uncharacterized protein</fullName>
    </submittedName>
</protein>
<feature type="transmembrane region" description="Helical" evidence="1">
    <location>
        <begin position="75"/>
        <end position="92"/>
    </location>
</feature>
<dbReference type="RefSeq" id="WP_240095913.1">
    <property type="nucleotide sequence ID" value="NZ_JAJSON010000008.1"/>
</dbReference>
<sequence>MKSIRNFRKEWVITTSLGYLLGFLCFILIGSIASLIAPEAIADISPANRPQQLDPANLPDWLDRSTYEALYLHNLWQHLIMYPVFGALLGSLQSMVLKKYILKVWPWILASIFGFLIIISGELIQRHLVIGPHAGPVEPIFIVLGGGGITGIIQWYWLRTQNITAAKWLILWISGIILGIIAAIAFLMGLGALIGDAIAFLEENAPKVAFGIELGLFGAITGAVAGWISAKPLYQQLNKNNTGNIS</sequence>
<dbReference type="AlphaFoldDB" id="A0A9X1UUJ1"/>
<feature type="transmembrane region" description="Helical" evidence="1">
    <location>
        <begin position="169"/>
        <end position="188"/>
    </location>
</feature>
<proteinExistence type="predicted"/>
<accession>A0A9X1UUJ1</accession>
<feature type="transmembrane region" description="Helical" evidence="1">
    <location>
        <begin position="12"/>
        <end position="37"/>
    </location>
</feature>
<gene>
    <name evidence="2" type="ORF">LU635_02650</name>
</gene>
<evidence type="ECO:0000313" key="2">
    <source>
        <dbReference type="EMBL" id="MCG9970523.1"/>
    </source>
</evidence>
<comment type="caution">
    <text evidence="2">The sequence shown here is derived from an EMBL/GenBank/DDBJ whole genome shotgun (WGS) entry which is preliminary data.</text>
</comment>
<name>A0A9X1UUJ1_9FLAO</name>
<evidence type="ECO:0000313" key="3">
    <source>
        <dbReference type="Proteomes" id="UP001139344"/>
    </source>
</evidence>
<keyword evidence="3" id="KW-1185">Reference proteome</keyword>
<keyword evidence="1" id="KW-0812">Transmembrane</keyword>
<keyword evidence="1" id="KW-0472">Membrane</keyword>
<evidence type="ECO:0000256" key="1">
    <source>
        <dbReference type="SAM" id="Phobius"/>
    </source>
</evidence>
<feature type="transmembrane region" description="Helical" evidence="1">
    <location>
        <begin position="208"/>
        <end position="230"/>
    </location>
</feature>
<feature type="transmembrane region" description="Helical" evidence="1">
    <location>
        <begin position="104"/>
        <end position="124"/>
    </location>
</feature>
<dbReference type="EMBL" id="JAJSON010000008">
    <property type="protein sequence ID" value="MCG9970523.1"/>
    <property type="molecule type" value="Genomic_DNA"/>
</dbReference>